<feature type="compositionally biased region" description="Pro residues" evidence="1">
    <location>
        <begin position="1"/>
        <end position="11"/>
    </location>
</feature>
<dbReference type="EMBL" id="LGUA01001704">
    <property type="protein sequence ID" value="OAX78159.1"/>
    <property type="molecule type" value="Genomic_DNA"/>
</dbReference>
<dbReference type="AlphaFoldDB" id="A0A1B7NMW3"/>
<evidence type="ECO:0000313" key="2">
    <source>
        <dbReference type="EMBL" id="OAX78159.1"/>
    </source>
</evidence>
<evidence type="ECO:0000256" key="1">
    <source>
        <dbReference type="SAM" id="MobiDB-lite"/>
    </source>
</evidence>
<reference evidence="2 3" key="1">
    <citation type="submission" date="2015-07" db="EMBL/GenBank/DDBJ databases">
        <title>Emmonsia species relationships and genome sequence.</title>
        <authorList>
            <person name="Cuomo C.A."/>
            <person name="Schwartz I.S."/>
            <person name="Kenyon C."/>
            <person name="de Hoog G.S."/>
            <person name="Govender N.P."/>
            <person name="Botha A."/>
            <person name="Moreno L."/>
            <person name="de Vries M."/>
            <person name="Munoz J.F."/>
            <person name="Stielow J.B."/>
        </authorList>
    </citation>
    <scope>NUCLEOTIDE SEQUENCE [LARGE SCALE GENOMIC DNA]</scope>
    <source>
        <strain evidence="2 3">CBS 136260</strain>
    </source>
</reference>
<protein>
    <submittedName>
        <fullName evidence="2">Uncharacterized protein</fullName>
    </submittedName>
</protein>
<sequence>MDPTIPTPPPSPRKRRQLLRESDDTDGLMTVETYIARSDPYRSSTMPNPPPWPLAIEDPPSDALKLVQDSHSTILGILTSHGFTATDAALSLKTVHKPGYPGRQDATLLLQILFYSEVPKRLGPAKDEIRAFFQHHPSNSQEIHVEIARSDLVFQPSLFAIDAENENIAPYQHIRDDLVTLLQAKLGDSWRLLCLCLAGRTEEKARPTIVVMVDPYTSGDWSNILHEMNLIFRSQERATFAVEFLPGSLPQINTTEDSEECEHGISYVGRLDPESPLEMGCSIGVCGKQGGATMGGFLTLTSGKSTYKGFLTNYHVVRNLSVSPDALAKADRFGVSPNIETTGGDVFYLAEEDIRATQKAADDRIRGLQQQVEKFKSEHHDRELVGAHPSIRLQQVIENSEKTIKVYEATRKIVDSMPITIGQVRFASGKALVQDKKRIMDWAFVELKEESHNLFKSNRMPTVPLSQEPVQYGINTSVRILASQPLVSFGKLTRGSYFLKSGRTTGVTAGICNGVLATCNWCKEDRIRFDSEGNQVEIQSGHTEEFIIFSKRAHAAKHEQNEFCAAGDSGSLIINDMGQVCGLLYGSVSAFCGPGGEQCFYASAGLGMTMDEVTESIKMKISSPCLGGDPAVNLG</sequence>
<dbReference type="OrthoDB" id="5414143at2759"/>
<keyword evidence="3" id="KW-1185">Reference proteome</keyword>
<dbReference type="Proteomes" id="UP000091918">
    <property type="component" value="Unassembled WGS sequence"/>
</dbReference>
<proteinExistence type="predicted"/>
<dbReference type="InterPro" id="IPR009003">
    <property type="entry name" value="Peptidase_S1_PA"/>
</dbReference>
<dbReference type="SUPFAM" id="SSF50494">
    <property type="entry name" value="Trypsin-like serine proteases"/>
    <property type="match status" value="1"/>
</dbReference>
<comment type="caution">
    <text evidence="2">The sequence shown here is derived from an EMBL/GenBank/DDBJ whole genome shotgun (WGS) entry which is preliminary data.</text>
</comment>
<gene>
    <name evidence="2" type="ORF">ACJ72_07536</name>
</gene>
<name>A0A1B7NMW3_9EURO</name>
<accession>A0A1B7NMW3</accession>
<evidence type="ECO:0000313" key="3">
    <source>
        <dbReference type="Proteomes" id="UP000091918"/>
    </source>
</evidence>
<organism evidence="2 3">
    <name type="scientific">Emergomyces africanus</name>
    <dbReference type="NCBI Taxonomy" id="1955775"/>
    <lineage>
        <taxon>Eukaryota</taxon>
        <taxon>Fungi</taxon>
        <taxon>Dikarya</taxon>
        <taxon>Ascomycota</taxon>
        <taxon>Pezizomycotina</taxon>
        <taxon>Eurotiomycetes</taxon>
        <taxon>Eurotiomycetidae</taxon>
        <taxon>Onygenales</taxon>
        <taxon>Ajellomycetaceae</taxon>
        <taxon>Emergomyces</taxon>
    </lineage>
</organism>
<feature type="region of interest" description="Disordered" evidence="1">
    <location>
        <begin position="1"/>
        <end position="26"/>
    </location>
</feature>